<dbReference type="RefSeq" id="WP_058677124.1">
    <property type="nucleotide sequence ID" value="NZ_JBALIL010000001.1"/>
</dbReference>
<accession>A0A9X7KZX3</accession>
<dbReference type="Proteomes" id="UP000246375">
    <property type="component" value="Unassembled WGS sequence"/>
</dbReference>
<reference evidence="1 2" key="1">
    <citation type="submission" date="2018-05" db="EMBL/GenBank/DDBJ databases">
        <title>Evaluation of testing and processing parameters for the GenePOC Carba assay.</title>
        <authorList>
            <person name="Walsh T.R."/>
        </authorList>
    </citation>
    <scope>NUCLEOTIDE SEQUENCE [LARGE SCALE GENOMIC DNA]</scope>
    <source>
        <strain evidence="1 2">PECIMP</strain>
    </source>
</reference>
<gene>
    <name evidence="1" type="ORF">DL189_17920</name>
</gene>
<protein>
    <submittedName>
        <fullName evidence="1">Uncharacterized protein</fullName>
    </submittedName>
</protein>
<comment type="caution">
    <text evidence="1">The sequence shown here is derived from an EMBL/GenBank/DDBJ whole genome shotgun (WGS) entry which is preliminary data.</text>
</comment>
<evidence type="ECO:0000313" key="2">
    <source>
        <dbReference type="Proteomes" id="UP000246375"/>
    </source>
</evidence>
<organism evidence="1 2">
    <name type="scientific">Enterobacter hormaechei</name>
    <dbReference type="NCBI Taxonomy" id="158836"/>
    <lineage>
        <taxon>Bacteria</taxon>
        <taxon>Pseudomonadati</taxon>
        <taxon>Pseudomonadota</taxon>
        <taxon>Gammaproteobacteria</taxon>
        <taxon>Enterobacterales</taxon>
        <taxon>Enterobacteriaceae</taxon>
        <taxon>Enterobacter</taxon>
        <taxon>Enterobacter cloacae complex</taxon>
    </lineage>
</organism>
<dbReference type="AlphaFoldDB" id="A0A9X7KZX3"/>
<dbReference type="EMBL" id="QHMI01000015">
    <property type="protein sequence ID" value="PXB38913.1"/>
    <property type="molecule type" value="Genomic_DNA"/>
</dbReference>
<name>A0A9X7KZX3_9ENTR</name>
<sequence>MIALDSKDIDAINLNDIGCLSSCDTDFDSVNYIGRLNDKFRMGLHLEYNDNNASGFYFYEKMKKKINVTGRRDGDRLTLSASVPEGMETFDGLLEKGQFKGIWSNAAGNKKYPFTFYMKLIQ</sequence>
<evidence type="ECO:0000313" key="1">
    <source>
        <dbReference type="EMBL" id="PXB38913.1"/>
    </source>
</evidence>
<proteinExistence type="predicted"/>